<keyword evidence="2" id="KW-1185">Reference proteome</keyword>
<proteinExistence type="predicted"/>
<evidence type="ECO:0000313" key="2">
    <source>
        <dbReference type="Proteomes" id="UP000023152"/>
    </source>
</evidence>
<feature type="non-terminal residue" evidence="1">
    <location>
        <position position="1"/>
    </location>
</feature>
<comment type="caution">
    <text evidence="1">The sequence shown here is derived from an EMBL/GenBank/DDBJ whole genome shotgun (WGS) entry which is preliminary data.</text>
</comment>
<dbReference type="Proteomes" id="UP000023152">
    <property type="component" value="Unassembled WGS sequence"/>
</dbReference>
<gene>
    <name evidence="1" type="ORF">RFI_29082</name>
</gene>
<organism evidence="1 2">
    <name type="scientific">Reticulomyxa filosa</name>
    <dbReference type="NCBI Taxonomy" id="46433"/>
    <lineage>
        <taxon>Eukaryota</taxon>
        <taxon>Sar</taxon>
        <taxon>Rhizaria</taxon>
        <taxon>Retaria</taxon>
        <taxon>Foraminifera</taxon>
        <taxon>Monothalamids</taxon>
        <taxon>Reticulomyxidae</taxon>
        <taxon>Reticulomyxa</taxon>
    </lineage>
</organism>
<evidence type="ECO:0000313" key="1">
    <source>
        <dbReference type="EMBL" id="ETO08307.1"/>
    </source>
</evidence>
<name>X6M4B0_RETFI</name>
<dbReference type="EMBL" id="ASPP01025166">
    <property type="protein sequence ID" value="ETO08307.1"/>
    <property type="molecule type" value="Genomic_DNA"/>
</dbReference>
<dbReference type="AlphaFoldDB" id="X6M4B0"/>
<accession>X6M4B0</accession>
<protein>
    <submittedName>
        <fullName evidence="1">Uncharacterized protein</fullName>
    </submittedName>
</protein>
<sequence length="161" mass="18535">LLTNLNTQLEQYQTSAILEQYSTKSDLNILKSKITMFVIQNKNNTLQPLKKNSKVKKLLTLADEENEKKNINWIYYFMIDYHQTFLGEAPWFSPECIQDEEITCLIHDSNTTASNDHDVIVLTEDDNNLGGTSVQFEVSIKTIKCIIQFDVAIVQLNKKES</sequence>
<reference evidence="1 2" key="1">
    <citation type="journal article" date="2013" name="Curr. Biol.">
        <title>The Genome of the Foraminiferan Reticulomyxa filosa.</title>
        <authorList>
            <person name="Glockner G."/>
            <person name="Hulsmann N."/>
            <person name="Schleicher M."/>
            <person name="Noegel A.A."/>
            <person name="Eichinger L."/>
            <person name="Gallinger C."/>
            <person name="Pawlowski J."/>
            <person name="Sierra R."/>
            <person name="Euteneuer U."/>
            <person name="Pillet L."/>
            <person name="Moustafa A."/>
            <person name="Platzer M."/>
            <person name="Groth M."/>
            <person name="Szafranski K."/>
            <person name="Schliwa M."/>
        </authorList>
    </citation>
    <scope>NUCLEOTIDE SEQUENCE [LARGE SCALE GENOMIC DNA]</scope>
</reference>